<protein>
    <submittedName>
        <fullName evidence="1">Uncharacterized protein</fullName>
    </submittedName>
</protein>
<keyword evidence="2" id="KW-1185">Reference proteome</keyword>
<proteinExistence type="predicted"/>
<sequence length="152" mass="15784">MRGVVAGRSHVFAATGALNSDSEEEFMTQFKRIAAGAVAAAALGSAIVGVGAGIAQAKPGHGGDDIWVPGDPPGHNPFGPPGQVKNGNVPVLGLTGVPPGHWGDPVRVGLPAVWRPWNWLDLGIRDPQPLVWNPGSNSWGIWWNGLFIGYAA</sequence>
<organism evidence="1 2">
    <name type="scientific">Mycolicibacterium psychrotolerans</name>
    <dbReference type="NCBI Taxonomy" id="216929"/>
    <lineage>
        <taxon>Bacteria</taxon>
        <taxon>Bacillati</taxon>
        <taxon>Actinomycetota</taxon>
        <taxon>Actinomycetes</taxon>
        <taxon>Mycobacteriales</taxon>
        <taxon>Mycobacteriaceae</taxon>
        <taxon>Mycolicibacterium</taxon>
    </lineage>
</organism>
<dbReference type="AlphaFoldDB" id="A0A7I7M9Q3"/>
<dbReference type="KEGG" id="mpsc:MPSYJ_22310"/>
<evidence type="ECO:0000313" key="2">
    <source>
        <dbReference type="Proteomes" id="UP000466514"/>
    </source>
</evidence>
<accession>A0A7I7M9Q3</accession>
<dbReference type="Proteomes" id="UP000466514">
    <property type="component" value="Chromosome"/>
</dbReference>
<evidence type="ECO:0000313" key="1">
    <source>
        <dbReference type="EMBL" id="BBX68770.1"/>
    </source>
</evidence>
<name>A0A7I7M9Q3_9MYCO</name>
<gene>
    <name evidence="1" type="ORF">MPSYJ_22310</name>
</gene>
<dbReference type="EMBL" id="AP022574">
    <property type="protein sequence ID" value="BBX68770.1"/>
    <property type="molecule type" value="Genomic_DNA"/>
</dbReference>
<reference evidence="1 2" key="1">
    <citation type="journal article" date="2019" name="Emerg. Microbes Infect.">
        <title>Comprehensive subspecies identification of 175 nontuberculous mycobacteria species based on 7547 genomic profiles.</title>
        <authorList>
            <person name="Matsumoto Y."/>
            <person name="Kinjo T."/>
            <person name="Motooka D."/>
            <person name="Nabeya D."/>
            <person name="Jung N."/>
            <person name="Uechi K."/>
            <person name="Horii T."/>
            <person name="Iida T."/>
            <person name="Fujita J."/>
            <person name="Nakamura S."/>
        </authorList>
    </citation>
    <scope>NUCLEOTIDE SEQUENCE [LARGE SCALE GENOMIC DNA]</scope>
    <source>
        <strain evidence="1 2">JCM 13323</strain>
    </source>
</reference>